<dbReference type="Proteomes" id="UP000317977">
    <property type="component" value="Unassembled WGS sequence"/>
</dbReference>
<evidence type="ECO:0000313" key="2">
    <source>
        <dbReference type="Proteomes" id="UP000317977"/>
    </source>
</evidence>
<keyword evidence="2" id="KW-1185">Reference proteome</keyword>
<protein>
    <submittedName>
        <fullName evidence="1">Uncharacterized protein</fullName>
    </submittedName>
</protein>
<accession>A0A5C6F8M5</accession>
<dbReference type="RefSeq" id="WP_146532516.1">
    <property type="nucleotide sequence ID" value="NZ_SJPX01000001.1"/>
</dbReference>
<evidence type="ECO:0000313" key="1">
    <source>
        <dbReference type="EMBL" id="TWU57655.1"/>
    </source>
</evidence>
<sequence length="116" mass="12740">MGDLLHAYLTHYKEVKATLPFFEWLNGLGEFGAVVAVRHAFQRGNSAGKDNGANVMPSAVKSMIRGVANLDEQARVRYRVDRHAEILSQAGRPLDTTDMQTGLLGKRMGNICAKPN</sequence>
<name>A0A5C6F8M5_9BACT</name>
<gene>
    <name evidence="1" type="ORF">Poly59_05620</name>
</gene>
<organism evidence="1 2">
    <name type="scientific">Rubripirellula reticaptiva</name>
    <dbReference type="NCBI Taxonomy" id="2528013"/>
    <lineage>
        <taxon>Bacteria</taxon>
        <taxon>Pseudomonadati</taxon>
        <taxon>Planctomycetota</taxon>
        <taxon>Planctomycetia</taxon>
        <taxon>Pirellulales</taxon>
        <taxon>Pirellulaceae</taxon>
        <taxon>Rubripirellula</taxon>
    </lineage>
</organism>
<dbReference type="OrthoDB" id="1332052at2"/>
<dbReference type="AlphaFoldDB" id="A0A5C6F8M5"/>
<dbReference type="EMBL" id="SJPX01000001">
    <property type="protein sequence ID" value="TWU57655.1"/>
    <property type="molecule type" value="Genomic_DNA"/>
</dbReference>
<proteinExistence type="predicted"/>
<reference evidence="1 2" key="1">
    <citation type="submission" date="2019-02" db="EMBL/GenBank/DDBJ databases">
        <title>Deep-cultivation of Planctomycetes and their phenomic and genomic characterization uncovers novel biology.</title>
        <authorList>
            <person name="Wiegand S."/>
            <person name="Jogler M."/>
            <person name="Boedeker C."/>
            <person name="Pinto D."/>
            <person name="Vollmers J."/>
            <person name="Rivas-Marin E."/>
            <person name="Kohn T."/>
            <person name="Peeters S.H."/>
            <person name="Heuer A."/>
            <person name="Rast P."/>
            <person name="Oberbeckmann S."/>
            <person name="Bunk B."/>
            <person name="Jeske O."/>
            <person name="Meyerdierks A."/>
            <person name="Storesund J.E."/>
            <person name="Kallscheuer N."/>
            <person name="Luecker S."/>
            <person name="Lage O.M."/>
            <person name="Pohl T."/>
            <person name="Merkel B.J."/>
            <person name="Hornburger P."/>
            <person name="Mueller R.-W."/>
            <person name="Bruemmer F."/>
            <person name="Labrenz M."/>
            <person name="Spormann A.M."/>
            <person name="Op Den Camp H."/>
            <person name="Overmann J."/>
            <person name="Amann R."/>
            <person name="Jetten M.S.M."/>
            <person name="Mascher T."/>
            <person name="Medema M.H."/>
            <person name="Devos D.P."/>
            <person name="Kaster A.-K."/>
            <person name="Ovreas L."/>
            <person name="Rohde M."/>
            <person name="Galperin M.Y."/>
            <person name="Jogler C."/>
        </authorList>
    </citation>
    <scope>NUCLEOTIDE SEQUENCE [LARGE SCALE GENOMIC DNA]</scope>
    <source>
        <strain evidence="1 2">Poly59</strain>
    </source>
</reference>
<comment type="caution">
    <text evidence="1">The sequence shown here is derived from an EMBL/GenBank/DDBJ whole genome shotgun (WGS) entry which is preliminary data.</text>
</comment>